<accession>A0A1M7DN93</accession>
<evidence type="ECO:0000313" key="10">
    <source>
        <dbReference type="EMBL" id="SHL80940.1"/>
    </source>
</evidence>
<evidence type="ECO:0000256" key="2">
    <source>
        <dbReference type="ARBA" id="ARBA00010110"/>
    </source>
</evidence>
<dbReference type="InterPro" id="IPR004706">
    <property type="entry name" value="Arsenical-R_Acr3"/>
</dbReference>
<evidence type="ECO:0000256" key="3">
    <source>
        <dbReference type="ARBA" id="ARBA00022448"/>
    </source>
</evidence>
<evidence type="ECO:0000256" key="6">
    <source>
        <dbReference type="ARBA" id="ARBA00022989"/>
    </source>
</evidence>
<dbReference type="Proteomes" id="UP000321726">
    <property type="component" value="Unassembled WGS sequence"/>
</dbReference>
<keyword evidence="4" id="KW-1003">Cell membrane</keyword>
<organism evidence="10 11">
    <name type="scientific">Halomonas cupida</name>
    <dbReference type="NCBI Taxonomy" id="44933"/>
    <lineage>
        <taxon>Bacteria</taxon>
        <taxon>Pseudomonadati</taxon>
        <taxon>Pseudomonadota</taxon>
        <taxon>Gammaproteobacteria</taxon>
        <taxon>Oceanospirillales</taxon>
        <taxon>Halomonadaceae</taxon>
        <taxon>Halomonas</taxon>
    </lineage>
</organism>
<dbReference type="GO" id="GO:0015105">
    <property type="term" value="F:arsenite transmembrane transporter activity"/>
    <property type="evidence" value="ECO:0007669"/>
    <property type="project" value="TreeGrafter"/>
</dbReference>
<dbReference type="Pfam" id="PF01758">
    <property type="entry name" value="SBF"/>
    <property type="match status" value="1"/>
</dbReference>
<dbReference type="EMBL" id="BJXU01000034">
    <property type="protein sequence ID" value="GEN23052.1"/>
    <property type="molecule type" value="Genomic_DNA"/>
</dbReference>
<name>A0A1M7DN93_9GAMM</name>
<dbReference type="GO" id="GO:0005886">
    <property type="term" value="C:plasma membrane"/>
    <property type="evidence" value="ECO:0007669"/>
    <property type="project" value="UniProtKB-SubCell"/>
</dbReference>
<evidence type="ECO:0000256" key="7">
    <source>
        <dbReference type="ARBA" id="ARBA00023136"/>
    </source>
</evidence>
<dbReference type="GO" id="GO:0015104">
    <property type="term" value="F:antimonite transmembrane transporter activity"/>
    <property type="evidence" value="ECO:0007669"/>
    <property type="project" value="TreeGrafter"/>
</dbReference>
<dbReference type="Gene3D" id="1.20.1530.20">
    <property type="match status" value="1"/>
</dbReference>
<keyword evidence="12" id="KW-1185">Reference proteome</keyword>
<evidence type="ECO:0000313" key="11">
    <source>
        <dbReference type="Proteomes" id="UP000184123"/>
    </source>
</evidence>
<dbReference type="EMBL" id="FRCA01000003">
    <property type="protein sequence ID" value="SHL80940.1"/>
    <property type="molecule type" value="Genomic_DNA"/>
</dbReference>
<keyword evidence="6 8" id="KW-1133">Transmembrane helix</keyword>
<feature type="transmembrane region" description="Helical" evidence="8">
    <location>
        <begin position="34"/>
        <end position="55"/>
    </location>
</feature>
<gene>
    <name evidence="9" type="ORF">HCU01_10010</name>
    <name evidence="10" type="ORF">SAMN05660971_01407</name>
</gene>
<dbReference type="PANTHER" id="PTHR43057">
    <property type="entry name" value="ARSENITE EFFLUX TRANSPORTER"/>
    <property type="match status" value="1"/>
</dbReference>
<feature type="transmembrane region" description="Helical" evidence="8">
    <location>
        <begin position="7"/>
        <end position="28"/>
    </location>
</feature>
<evidence type="ECO:0000313" key="12">
    <source>
        <dbReference type="Proteomes" id="UP000321726"/>
    </source>
</evidence>
<evidence type="ECO:0000256" key="1">
    <source>
        <dbReference type="ARBA" id="ARBA00004651"/>
    </source>
</evidence>
<dbReference type="PANTHER" id="PTHR43057:SF1">
    <property type="entry name" value="ARSENICAL-RESISTANCE PROTEIN 3"/>
    <property type="match status" value="1"/>
</dbReference>
<evidence type="ECO:0000256" key="5">
    <source>
        <dbReference type="ARBA" id="ARBA00022692"/>
    </source>
</evidence>
<evidence type="ECO:0000256" key="4">
    <source>
        <dbReference type="ARBA" id="ARBA00022475"/>
    </source>
</evidence>
<reference evidence="10 11" key="1">
    <citation type="submission" date="2016-11" db="EMBL/GenBank/DDBJ databases">
        <authorList>
            <person name="Jaros S."/>
            <person name="Januszkiewicz K."/>
            <person name="Wedrychowicz H."/>
        </authorList>
    </citation>
    <scope>NUCLEOTIDE SEQUENCE [LARGE SCALE GENOMIC DNA]</scope>
    <source>
        <strain evidence="10 11">DSM 4740</strain>
    </source>
</reference>
<proteinExistence type="inferred from homology"/>
<keyword evidence="7 8" id="KW-0472">Membrane</keyword>
<reference evidence="9 12" key="2">
    <citation type="submission" date="2019-07" db="EMBL/GenBank/DDBJ databases">
        <title>Whole genome shotgun sequence of Halomonas cupida NBRC 102219.</title>
        <authorList>
            <person name="Hosoyama A."/>
            <person name="Uohara A."/>
            <person name="Ohji S."/>
            <person name="Ichikawa N."/>
        </authorList>
    </citation>
    <scope>NUCLEOTIDE SEQUENCE [LARGE SCALE GENOMIC DNA]</scope>
    <source>
        <strain evidence="9 12">NBRC 102219</strain>
    </source>
</reference>
<evidence type="ECO:0000313" key="9">
    <source>
        <dbReference type="EMBL" id="GEN23052.1"/>
    </source>
</evidence>
<dbReference type="AlphaFoldDB" id="A0A1M7DN93"/>
<comment type="similarity">
    <text evidence="2">Belongs to the arsenical resistance-3 (ACR3) (TC 2.A.59) family.</text>
</comment>
<dbReference type="InterPro" id="IPR002657">
    <property type="entry name" value="BilAc:Na_symport/Acr3"/>
</dbReference>
<dbReference type="STRING" id="44933.SAMN05660971_01407"/>
<comment type="subcellular location">
    <subcellularLocation>
        <location evidence="1">Cell membrane</location>
        <topology evidence="1">Multi-pass membrane protein</topology>
    </subcellularLocation>
</comment>
<dbReference type="RefSeq" id="WP_084541792.1">
    <property type="nucleotide sequence ID" value="NZ_BJXU01000034.1"/>
</dbReference>
<dbReference type="OrthoDB" id="3254016at2"/>
<protein>
    <submittedName>
        <fullName evidence="10">Sodium Bile acid symporter family protein</fullName>
    </submittedName>
</protein>
<keyword evidence="5 8" id="KW-0812">Transmembrane</keyword>
<evidence type="ECO:0000256" key="8">
    <source>
        <dbReference type="SAM" id="Phobius"/>
    </source>
</evidence>
<dbReference type="InterPro" id="IPR038770">
    <property type="entry name" value="Na+/solute_symporter_sf"/>
</dbReference>
<dbReference type="Proteomes" id="UP000184123">
    <property type="component" value="Unassembled WGS sequence"/>
</dbReference>
<keyword evidence="3" id="KW-0813">Transport</keyword>
<dbReference type="GO" id="GO:0015297">
    <property type="term" value="F:antiporter activity"/>
    <property type="evidence" value="ECO:0007669"/>
    <property type="project" value="InterPro"/>
</dbReference>
<sequence length="133" mass="15091">MPLIGYALASLLLAERPLLMVGLVIYFMSPCTDWFLGFTHLAGGNVALGAALILINMTLQLLLHPLYLSLFAQHAVDTHRSIIGEVYPQPANCYELRFKRWSRVPQSRRLRSVTRRQTKYFGHSGQAEVRYGE</sequence>